<dbReference type="Gene3D" id="3.40.50.720">
    <property type="entry name" value="NAD(P)-binding Rossmann-like Domain"/>
    <property type="match status" value="1"/>
</dbReference>
<dbReference type="Proteomes" id="UP001050691">
    <property type="component" value="Unassembled WGS sequence"/>
</dbReference>
<sequence>MSDNYSKLKVVLTGTTGNLGSSVLKHLLKLEHVPKSSIMISLYNPSKKPEGVEEGLEIREGNYEDPESLDKAYNGADILFLMSYPSLRYQIRIDAHRNAIEAAKRSSIKHIIYTSLAFAGSPTSSESVAAVMQAHLYTEAYLKSNLPPSITYTSIREGLYTESFPLYFGIYDISSKPSEVSIPPGDNDKLIAFTKRDELGEATAKIIQSFIDGIEGNEFVNRTVLLSAEPKYSLRSLGELIGKILDTPPVTIKYIPPEEYAASEAKASIYIGTPEMAKAWTTTYPAIGKGEASFTGEGSLELERIIGRKPEAVEITLARILKNIRF</sequence>
<protein>
    <recommendedName>
        <fullName evidence="1">NmrA-like domain-containing protein</fullName>
    </recommendedName>
</protein>
<keyword evidence="3" id="KW-1185">Reference proteome</keyword>
<feature type="domain" description="NmrA-like" evidence="1">
    <location>
        <begin position="7"/>
        <end position="209"/>
    </location>
</feature>
<dbReference type="SUPFAM" id="SSF51735">
    <property type="entry name" value="NAD(P)-binding Rossmann-fold domains"/>
    <property type="match status" value="1"/>
</dbReference>
<organism evidence="2 3">
    <name type="scientific">Clathrus columnatus</name>
    <dbReference type="NCBI Taxonomy" id="1419009"/>
    <lineage>
        <taxon>Eukaryota</taxon>
        <taxon>Fungi</taxon>
        <taxon>Dikarya</taxon>
        <taxon>Basidiomycota</taxon>
        <taxon>Agaricomycotina</taxon>
        <taxon>Agaricomycetes</taxon>
        <taxon>Phallomycetidae</taxon>
        <taxon>Phallales</taxon>
        <taxon>Clathraceae</taxon>
        <taxon>Clathrus</taxon>
    </lineage>
</organism>
<evidence type="ECO:0000313" key="2">
    <source>
        <dbReference type="EMBL" id="GJJ07246.1"/>
    </source>
</evidence>
<reference evidence="2" key="1">
    <citation type="submission" date="2021-10" db="EMBL/GenBank/DDBJ databases">
        <title>De novo Genome Assembly of Clathrus columnatus (Basidiomycota, Fungi) Using Illumina and Nanopore Sequence Data.</title>
        <authorList>
            <person name="Ogiso-Tanaka E."/>
            <person name="Itagaki H."/>
            <person name="Hosoya T."/>
            <person name="Hosaka K."/>
        </authorList>
    </citation>
    <scope>NUCLEOTIDE SEQUENCE</scope>
    <source>
        <strain evidence="2">MO-923</strain>
    </source>
</reference>
<dbReference type="PANTHER" id="PTHR47129">
    <property type="entry name" value="QUINONE OXIDOREDUCTASE 2"/>
    <property type="match status" value="1"/>
</dbReference>
<evidence type="ECO:0000259" key="1">
    <source>
        <dbReference type="Pfam" id="PF05368"/>
    </source>
</evidence>
<dbReference type="Gene3D" id="3.90.25.10">
    <property type="entry name" value="UDP-galactose 4-epimerase, domain 1"/>
    <property type="match status" value="1"/>
</dbReference>
<dbReference type="AlphaFoldDB" id="A0AAV4ZY95"/>
<proteinExistence type="predicted"/>
<dbReference type="InterPro" id="IPR052718">
    <property type="entry name" value="NmrA-type_oxidoreductase"/>
</dbReference>
<dbReference type="EMBL" id="BPWL01000002">
    <property type="protein sequence ID" value="GJJ07246.1"/>
    <property type="molecule type" value="Genomic_DNA"/>
</dbReference>
<gene>
    <name evidence="2" type="ORF">Clacol_001446</name>
</gene>
<accession>A0AAV4ZY95</accession>
<dbReference type="Pfam" id="PF05368">
    <property type="entry name" value="NmrA"/>
    <property type="match status" value="1"/>
</dbReference>
<name>A0AAV4ZY95_9AGAM</name>
<dbReference type="InterPro" id="IPR036291">
    <property type="entry name" value="NAD(P)-bd_dom_sf"/>
</dbReference>
<comment type="caution">
    <text evidence="2">The sequence shown here is derived from an EMBL/GenBank/DDBJ whole genome shotgun (WGS) entry which is preliminary data.</text>
</comment>
<evidence type="ECO:0000313" key="3">
    <source>
        <dbReference type="Proteomes" id="UP001050691"/>
    </source>
</evidence>
<dbReference type="InterPro" id="IPR008030">
    <property type="entry name" value="NmrA-like"/>
</dbReference>
<dbReference type="PANTHER" id="PTHR47129:SF1">
    <property type="entry name" value="NMRA-LIKE DOMAIN-CONTAINING PROTEIN"/>
    <property type="match status" value="1"/>
</dbReference>